<dbReference type="OrthoDB" id="10061052at2759"/>
<name>A0A8T2J3Z3_9PIPI</name>
<gene>
    <name evidence="2" type="ORF">GDO86_008734</name>
</gene>
<comment type="caution">
    <text evidence="2">The sequence shown here is derived from an EMBL/GenBank/DDBJ whole genome shotgun (WGS) entry which is preliminary data.</text>
</comment>
<evidence type="ECO:0000313" key="3">
    <source>
        <dbReference type="Proteomes" id="UP000812440"/>
    </source>
</evidence>
<proteinExistence type="predicted"/>
<reference evidence="2" key="1">
    <citation type="thesis" date="2020" institute="ProQuest LLC" country="789 East Eisenhower Parkway, Ann Arbor, MI, USA">
        <title>Comparative Genomics and Chromosome Evolution.</title>
        <authorList>
            <person name="Mudd A.B."/>
        </authorList>
    </citation>
    <scope>NUCLEOTIDE SEQUENCE</scope>
    <source>
        <strain evidence="2">Female2</strain>
        <tissue evidence="2">Blood</tissue>
    </source>
</reference>
<dbReference type="InterPro" id="IPR040647">
    <property type="entry name" value="SPIN-DOC_Znf-C2H2"/>
</dbReference>
<feature type="domain" description="SPIN-DOC-like zinc-finger" evidence="1">
    <location>
        <begin position="17"/>
        <end position="75"/>
    </location>
</feature>
<dbReference type="Pfam" id="PF18658">
    <property type="entry name" value="zf-C2H2_12"/>
    <property type="match status" value="1"/>
</dbReference>
<organism evidence="2 3">
    <name type="scientific">Hymenochirus boettgeri</name>
    <name type="common">Congo dwarf clawed frog</name>
    <dbReference type="NCBI Taxonomy" id="247094"/>
    <lineage>
        <taxon>Eukaryota</taxon>
        <taxon>Metazoa</taxon>
        <taxon>Chordata</taxon>
        <taxon>Craniata</taxon>
        <taxon>Vertebrata</taxon>
        <taxon>Euteleostomi</taxon>
        <taxon>Amphibia</taxon>
        <taxon>Batrachia</taxon>
        <taxon>Anura</taxon>
        <taxon>Pipoidea</taxon>
        <taxon>Pipidae</taxon>
        <taxon>Pipinae</taxon>
        <taxon>Hymenochirus</taxon>
    </lineage>
</organism>
<dbReference type="SUPFAM" id="SSF53098">
    <property type="entry name" value="Ribonuclease H-like"/>
    <property type="match status" value="1"/>
</dbReference>
<dbReference type="PANTHER" id="PTHR45913">
    <property type="entry name" value="EPM2A-INTERACTING PROTEIN 1"/>
    <property type="match status" value="1"/>
</dbReference>
<accession>A0A8T2J3Z3</accession>
<dbReference type="Proteomes" id="UP000812440">
    <property type="component" value="Chromosome 4"/>
</dbReference>
<dbReference type="PANTHER" id="PTHR45913:SF20">
    <property type="entry name" value="GENERAL TRANSCRIPTION FACTOR II-I REPEAT DOMAIN-CONTAINING PROTEIN 2"/>
    <property type="match status" value="1"/>
</dbReference>
<dbReference type="EMBL" id="JAACNH010000007">
    <property type="protein sequence ID" value="KAG8438154.1"/>
    <property type="molecule type" value="Genomic_DNA"/>
</dbReference>
<dbReference type="AlphaFoldDB" id="A0A8T2J3Z3"/>
<keyword evidence="3" id="KW-1185">Reference proteome</keyword>
<sequence length="592" mass="68406">MSAPKHRKVDSENRSFKERWESDYFFVNHNGKPLCLVCSQMLAVCKEYNVRRHYISLHEKAYAQYTGELRTAIIKDLRSKQSKPGTVRKPGTANDTAAIKASFIICDEIVKRKQLFADVAVIKECAIKMARAFGNEEMAAKFNMVSLQPQTVARHISAMHQQIKQKLHTHIKNCCYFSLALDENVNVGGTGLMIFFIRTIDDNFNVSEDFLKCVSSPKNKKEEELLNDVKSIVMEYGGFEKCTSIITDGTKSMTSKHLGLSGLLKKEGIECAVLHCIIHEECLLGSLLNMSDVMDIVIKISNFIKEQKVTKKKFKPFLEEIDAAEGDFSLHNNVCWTNVGKCLYKFFSLRKEIYLFLKEKNYDPVLTESFSNAEFLSSLAFLTDLTHYLHFLKKNLEEKDQPITQLYSHISVFSNKLMLLKLNLISNDLTYFESCNELYKEFEECSIFLDFSKFGEKIEILIENFNERFKDFSKMNSSFKMYNNPLTTDIISEKREYHLELCDLQSDLFFATREEMGVSFFRQLPKEKYCNLRDLALRVTSMFGSTYLCEKALSELNNLKSIYRNSISNQTLQEILHLSITNFKLDFDELVS</sequence>
<evidence type="ECO:0000313" key="2">
    <source>
        <dbReference type="EMBL" id="KAG8438154.1"/>
    </source>
</evidence>
<evidence type="ECO:0000259" key="1">
    <source>
        <dbReference type="Pfam" id="PF18658"/>
    </source>
</evidence>
<protein>
    <recommendedName>
        <fullName evidence="1">SPIN-DOC-like zinc-finger domain-containing protein</fullName>
    </recommendedName>
</protein>
<dbReference type="InterPro" id="IPR012337">
    <property type="entry name" value="RNaseH-like_sf"/>
</dbReference>